<evidence type="ECO:0000256" key="5">
    <source>
        <dbReference type="PROSITE-ProRule" id="PRU00339"/>
    </source>
</evidence>
<feature type="transmembrane region" description="Helical" evidence="7">
    <location>
        <begin position="103"/>
        <end position="121"/>
    </location>
</feature>
<feature type="region of interest" description="Disordered" evidence="6">
    <location>
        <begin position="691"/>
        <end position="743"/>
    </location>
</feature>
<feature type="domain" description="O-antigen ligase-related" evidence="8">
    <location>
        <begin position="211"/>
        <end position="357"/>
    </location>
</feature>
<dbReference type="InterPro" id="IPR051533">
    <property type="entry name" value="WaaL-like"/>
</dbReference>
<dbReference type="AlphaFoldDB" id="A0A1F4VEV3"/>
<dbReference type="SUPFAM" id="SSF48452">
    <property type="entry name" value="TPR-like"/>
    <property type="match status" value="1"/>
</dbReference>
<feature type="transmembrane region" description="Helical" evidence="7">
    <location>
        <begin position="226"/>
        <end position="243"/>
    </location>
</feature>
<feature type="compositionally biased region" description="Polar residues" evidence="6">
    <location>
        <begin position="732"/>
        <end position="743"/>
    </location>
</feature>
<reference evidence="9 10" key="1">
    <citation type="journal article" date="2016" name="Nat. Commun.">
        <title>Thousands of microbial genomes shed light on interconnected biogeochemical processes in an aquifer system.</title>
        <authorList>
            <person name="Anantharaman K."/>
            <person name="Brown C.T."/>
            <person name="Hug L.A."/>
            <person name="Sharon I."/>
            <person name="Castelle C.J."/>
            <person name="Probst A.J."/>
            <person name="Thomas B.C."/>
            <person name="Singh A."/>
            <person name="Wilkins M.J."/>
            <person name="Karaoz U."/>
            <person name="Brodie E.L."/>
            <person name="Williams K.H."/>
            <person name="Hubbard S.S."/>
            <person name="Banfield J.F."/>
        </authorList>
    </citation>
    <scope>NUCLEOTIDE SEQUENCE [LARGE SCALE GENOMIC DNA]</scope>
</reference>
<evidence type="ECO:0000313" key="9">
    <source>
        <dbReference type="EMBL" id="OGC55685.1"/>
    </source>
</evidence>
<evidence type="ECO:0000256" key="1">
    <source>
        <dbReference type="ARBA" id="ARBA00004141"/>
    </source>
</evidence>
<feature type="repeat" description="TPR" evidence="5">
    <location>
        <begin position="641"/>
        <end position="674"/>
    </location>
</feature>
<feature type="transmembrane region" description="Helical" evidence="7">
    <location>
        <begin position="12"/>
        <end position="29"/>
    </location>
</feature>
<comment type="subcellular location">
    <subcellularLocation>
        <location evidence="1">Membrane</location>
        <topology evidence="1">Multi-pass membrane protein</topology>
    </subcellularLocation>
</comment>
<feature type="transmembrane region" description="Helical" evidence="7">
    <location>
        <begin position="452"/>
        <end position="476"/>
    </location>
</feature>
<dbReference type="InterPro" id="IPR019734">
    <property type="entry name" value="TPR_rpt"/>
</dbReference>
<accession>A0A1F4VEV3</accession>
<feature type="transmembrane region" description="Helical" evidence="7">
    <location>
        <begin position="421"/>
        <end position="440"/>
    </location>
</feature>
<evidence type="ECO:0000256" key="7">
    <source>
        <dbReference type="SAM" id="Phobius"/>
    </source>
</evidence>
<comment type="caution">
    <text evidence="9">The sequence shown here is derived from an EMBL/GenBank/DDBJ whole genome shotgun (WGS) entry which is preliminary data.</text>
</comment>
<feature type="transmembrane region" description="Helical" evidence="7">
    <location>
        <begin position="176"/>
        <end position="194"/>
    </location>
</feature>
<proteinExistence type="predicted"/>
<dbReference type="PROSITE" id="PS50005">
    <property type="entry name" value="TPR"/>
    <property type="match status" value="1"/>
</dbReference>
<keyword evidence="5" id="KW-0802">TPR repeat</keyword>
<evidence type="ECO:0000256" key="4">
    <source>
        <dbReference type="ARBA" id="ARBA00023136"/>
    </source>
</evidence>
<dbReference type="Pfam" id="PF04932">
    <property type="entry name" value="Wzy_C"/>
    <property type="match status" value="1"/>
</dbReference>
<protein>
    <recommendedName>
        <fullName evidence="8">O-antigen ligase-related domain-containing protein</fullName>
    </recommendedName>
</protein>
<keyword evidence="4 7" id="KW-0472">Membrane</keyword>
<evidence type="ECO:0000313" key="10">
    <source>
        <dbReference type="Proteomes" id="UP000176504"/>
    </source>
</evidence>
<evidence type="ECO:0000256" key="6">
    <source>
        <dbReference type="SAM" id="MobiDB-lite"/>
    </source>
</evidence>
<feature type="transmembrane region" description="Helical" evidence="7">
    <location>
        <begin position="252"/>
        <end position="272"/>
    </location>
</feature>
<dbReference type="InterPro" id="IPR007016">
    <property type="entry name" value="O-antigen_ligase-rel_domated"/>
</dbReference>
<feature type="transmembrane region" description="Helical" evidence="7">
    <location>
        <begin position="133"/>
        <end position="156"/>
    </location>
</feature>
<dbReference type="EMBL" id="MEVI01000001">
    <property type="protein sequence ID" value="OGC55685.1"/>
    <property type="molecule type" value="Genomic_DNA"/>
</dbReference>
<dbReference type="Gene3D" id="1.25.40.10">
    <property type="entry name" value="Tetratricopeptide repeat domain"/>
    <property type="match status" value="1"/>
</dbReference>
<organism evidence="9 10">
    <name type="scientific">candidate division WWE3 bacterium RIFCSPLOWO2_01_FULL_41_18</name>
    <dbReference type="NCBI Taxonomy" id="1802625"/>
    <lineage>
        <taxon>Bacteria</taxon>
        <taxon>Katanobacteria</taxon>
    </lineage>
</organism>
<name>A0A1F4VEV3_UNCKA</name>
<sequence>MKDKVLPLINKTIEYLVSAFAFLLPVFFLPVTTEFFQFNKLALTTAVTLTLIILWAVKMLIEGKVEFTKSPLNLPILLIVVSFAISSYFSISRTNSIYGTYGRWDNSLVLAVLSALLYFVISSNIKSKEAIRNILAALIVGISLSSLVATLSYFGVKLSKLPYAQIRNFTLTGSTAAASAIGVLAAVLILGLLIEDKTKKQAVKAVLAALTLLNLFPLLIMGNAGVWALFIVGFVSFFLMTPLEKIKASQNVLYMLGAVVLVFGLVFSVPSFQKVLKLPTDFPKEVRLSLRTSWVITTSAIRDFPLLGSGPATFYLDFAHYRPLYLNATDQWNLRFDKPFNEILNIISTLGILGMIVHGLFLFRAVKLVKHTDQTGISTAMSAGVLGLFALYFFSSSNVLLTVVTFALLGLDMAYLQNSSLAGNMILGTIVESAIVSFTISGKSTNITTRTVALLFAVPMFLLTLLGLFFGGRAYMAEVMMRRSIQAAQENRAIDLYNAQRSAIRLNPYVDVYHNSFAQTNFVLANLLAGSKKPEELTDQDKTDIQNLIGAALQETRITTEVLNRTNPANWEQRARLYSLLNGVAKDADAWSVGAYTRAIELDPTNPLLRIGIGGIFYSARNFDVSERHFRAAVSLKPDLANAHYNLAHTLNAVRKYQEALTEMQVVMRLVPQDSQDYKKAQADFTAIKENPDVAGAQTTKPSVTDLYGTDRRGTTTQQPLRNPEVKEQPTIEESTSSLNPEE</sequence>
<gene>
    <name evidence="9" type="ORF">A3A78_01420</name>
</gene>
<feature type="transmembrane region" description="Helical" evidence="7">
    <location>
        <begin position="41"/>
        <end position="60"/>
    </location>
</feature>
<feature type="transmembrane region" description="Helical" evidence="7">
    <location>
        <begin position="201"/>
        <end position="220"/>
    </location>
</feature>
<evidence type="ECO:0000259" key="8">
    <source>
        <dbReference type="Pfam" id="PF04932"/>
    </source>
</evidence>
<dbReference type="Proteomes" id="UP000176504">
    <property type="component" value="Unassembled WGS sequence"/>
</dbReference>
<dbReference type="GO" id="GO:0016020">
    <property type="term" value="C:membrane"/>
    <property type="evidence" value="ECO:0007669"/>
    <property type="project" value="UniProtKB-SubCell"/>
</dbReference>
<feature type="transmembrane region" description="Helical" evidence="7">
    <location>
        <begin position="72"/>
        <end position="91"/>
    </location>
</feature>
<dbReference type="InterPro" id="IPR011990">
    <property type="entry name" value="TPR-like_helical_dom_sf"/>
</dbReference>
<feature type="transmembrane region" description="Helical" evidence="7">
    <location>
        <begin position="343"/>
        <end position="363"/>
    </location>
</feature>
<keyword evidence="3 7" id="KW-1133">Transmembrane helix</keyword>
<keyword evidence="2 7" id="KW-0812">Transmembrane</keyword>
<evidence type="ECO:0000256" key="2">
    <source>
        <dbReference type="ARBA" id="ARBA00022692"/>
    </source>
</evidence>
<dbReference type="PANTHER" id="PTHR37422:SF17">
    <property type="entry name" value="O-ANTIGEN LIGASE"/>
    <property type="match status" value="1"/>
</dbReference>
<evidence type="ECO:0000256" key="3">
    <source>
        <dbReference type="ARBA" id="ARBA00022989"/>
    </source>
</evidence>
<dbReference type="PANTHER" id="PTHR37422">
    <property type="entry name" value="TEICHURONIC ACID BIOSYNTHESIS PROTEIN TUAE"/>
    <property type="match status" value="1"/>
</dbReference>